<feature type="compositionally biased region" description="Polar residues" evidence="1">
    <location>
        <begin position="1"/>
        <end position="12"/>
    </location>
</feature>
<dbReference type="InterPro" id="IPR014710">
    <property type="entry name" value="RmlC-like_jellyroll"/>
</dbReference>
<comment type="caution">
    <text evidence="3">The sequence shown here is derived from an EMBL/GenBank/DDBJ whole genome shotgun (WGS) entry which is preliminary data.</text>
</comment>
<feature type="region of interest" description="Disordered" evidence="1">
    <location>
        <begin position="1"/>
        <end position="26"/>
    </location>
</feature>
<dbReference type="EMBL" id="LBBL01000199">
    <property type="protein sequence ID" value="KKF93920.1"/>
    <property type="molecule type" value="Genomic_DNA"/>
</dbReference>
<dbReference type="Pfam" id="PF07883">
    <property type="entry name" value="Cupin_2"/>
    <property type="match status" value="1"/>
</dbReference>
<evidence type="ECO:0000259" key="2">
    <source>
        <dbReference type="Pfam" id="PF07883"/>
    </source>
</evidence>
<protein>
    <submittedName>
        <fullName evidence="3">Cupin domain protein</fullName>
    </submittedName>
</protein>
<dbReference type="SUPFAM" id="SSF51182">
    <property type="entry name" value="RmlC-like cupins"/>
    <property type="match status" value="1"/>
</dbReference>
<organism evidence="3 4">
    <name type="scientific">Ceratocystis fimbriata f. sp. platani</name>
    <dbReference type="NCBI Taxonomy" id="88771"/>
    <lineage>
        <taxon>Eukaryota</taxon>
        <taxon>Fungi</taxon>
        <taxon>Dikarya</taxon>
        <taxon>Ascomycota</taxon>
        <taxon>Pezizomycotina</taxon>
        <taxon>Sordariomycetes</taxon>
        <taxon>Hypocreomycetidae</taxon>
        <taxon>Microascales</taxon>
        <taxon>Ceratocystidaceae</taxon>
        <taxon>Ceratocystis</taxon>
    </lineage>
</organism>
<dbReference type="PANTHER" id="PTHR36156">
    <property type="entry name" value="SLR2101 PROTEIN"/>
    <property type="match status" value="1"/>
</dbReference>
<dbReference type="Gene3D" id="2.60.120.10">
    <property type="entry name" value="Jelly Rolls"/>
    <property type="match status" value="1"/>
</dbReference>
<dbReference type="InterPro" id="IPR047142">
    <property type="entry name" value="OryJ/VirC-like"/>
</dbReference>
<evidence type="ECO:0000313" key="3">
    <source>
        <dbReference type="EMBL" id="KKF93920.1"/>
    </source>
</evidence>
<dbReference type="InterPro" id="IPR011051">
    <property type="entry name" value="RmlC_Cupin_sf"/>
</dbReference>
<proteinExistence type="predicted"/>
<dbReference type="InterPro" id="IPR013096">
    <property type="entry name" value="Cupin_2"/>
</dbReference>
<feature type="domain" description="Cupin type-2" evidence="2">
    <location>
        <begin position="92"/>
        <end position="154"/>
    </location>
</feature>
<sequence>MQRPATENQLSESLPGPRTIITGHDSTGSAIIHEVRPVKWTSFQEDRLGMSVAYTTQFPAQLSEDADIYAHDALVDSGRLGLVNPNGTVLRYVDIAPGHECIMHRTQSLDYGIVLEGEVVAVMGSGEEIIMGRGDTMIQRATMHQWRNDSKTQWVRMIFCLQDCQDVMIQGKKLGEDLGVGMKGFPSSEKTENKD</sequence>
<dbReference type="AlphaFoldDB" id="A0A0F8B286"/>
<dbReference type="CDD" id="cd02231">
    <property type="entry name" value="cupin_BLL6423-like"/>
    <property type="match status" value="1"/>
</dbReference>
<dbReference type="OrthoDB" id="5840532at2759"/>
<dbReference type="PANTHER" id="PTHR36156:SF2">
    <property type="entry name" value="CUPIN TYPE-2 DOMAIN-CONTAINING PROTEIN"/>
    <property type="match status" value="1"/>
</dbReference>
<dbReference type="Proteomes" id="UP000034841">
    <property type="component" value="Unassembled WGS sequence"/>
</dbReference>
<gene>
    <name evidence="3" type="ORF">CFO_g3733</name>
</gene>
<accession>A0A0F8B286</accession>
<evidence type="ECO:0000313" key="4">
    <source>
        <dbReference type="Proteomes" id="UP000034841"/>
    </source>
</evidence>
<name>A0A0F8B286_CERFI</name>
<evidence type="ECO:0000256" key="1">
    <source>
        <dbReference type="SAM" id="MobiDB-lite"/>
    </source>
</evidence>
<keyword evidence="4" id="KW-1185">Reference proteome</keyword>
<reference evidence="3 4" key="1">
    <citation type="submission" date="2015-04" db="EMBL/GenBank/DDBJ databases">
        <title>Genome sequence of Ceratocystis platani, a major pathogen of plane trees.</title>
        <authorList>
            <person name="Belbahri L."/>
        </authorList>
    </citation>
    <scope>NUCLEOTIDE SEQUENCE [LARGE SCALE GENOMIC DNA]</scope>
    <source>
        <strain evidence="3 4">CFO</strain>
    </source>
</reference>